<comment type="caution">
    <text evidence="1">The sequence shown here is derived from an EMBL/GenBank/DDBJ whole genome shotgun (WGS) entry which is preliminary data.</text>
</comment>
<keyword evidence="2" id="KW-1185">Reference proteome</keyword>
<dbReference type="GO" id="GO:0016787">
    <property type="term" value="F:hydrolase activity"/>
    <property type="evidence" value="ECO:0007669"/>
    <property type="project" value="UniProtKB-KW"/>
</dbReference>
<dbReference type="AlphaFoldDB" id="A0A0H2LQU9"/>
<protein>
    <submittedName>
        <fullName evidence="1">Alpha/beta hydrolase family protein</fullName>
    </submittedName>
</protein>
<proteinExistence type="predicted"/>
<name>A0A0H2LQU9_VARPD</name>
<organism evidence="1 2">
    <name type="scientific">Variovorax paradoxus</name>
    <dbReference type="NCBI Taxonomy" id="34073"/>
    <lineage>
        <taxon>Bacteria</taxon>
        <taxon>Pseudomonadati</taxon>
        <taxon>Pseudomonadota</taxon>
        <taxon>Betaproteobacteria</taxon>
        <taxon>Burkholderiales</taxon>
        <taxon>Comamonadaceae</taxon>
        <taxon>Variovorax</taxon>
    </lineage>
</organism>
<dbReference type="Proteomes" id="UP000035170">
    <property type="component" value="Unassembled WGS sequence"/>
</dbReference>
<dbReference type="RefSeq" id="WP_155419752.1">
    <property type="nucleotide sequence ID" value="NZ_JZWI01000048.1"/>
</dbReference>
<evidence type="ECO:0000313" key="2">
    <source>
        <dbReference type="Proteomes" id="UP000035170"/>
    </source>
</evidence>
<dbReference type="SUPFAM" id="SSF53474">
    <property type="entry name" value="alpha/beta-Hydrolases"/>
    <property type="match status" value="1"/>
</dbReference>
<dbReference type="EMBL" id="JZWI01000048">
    <property type="protein sequence ID" value="KLN52619.1"/>
    <property type="molecule type" value="Genomic_DNA"/>
</dbReference>
<dbReference type="PATRIC" id="fig|34073.19.peg.6421"/>
<sequence>MLTQTLQDGGDSFKVSVQEAATGAPVVLFAVGTGGQPERHATLLNALAESGCMIVAPHFERLASTTPSEDELTLRARRLSLALDAFIEPSAKVIGVGHSIGAATLVAMAGAQMWLGPGRRIWIAPDGRLTRLALLAPPTGFFRAPAALDAVRVPVLTWVGSADSITPPIQTEWMASAMPDSVSVDVRVTEGAGHFSFMDTPPPHTTEPLPDKNAFLQEYSREICKFMIG</sequence>
<dbReference type="Gene3D" id="3.40.50.1820">
    <property type="entry name" value="alpha/beta hydrolase"/>
    <property type="match status" value="2"/>
</dbReference>
<evidence type="ECO:0000313" key="1">
    <source>
        <dbReference type="EMBL" id="KLN52619.1"/>
    </source>
</evidence>
<dbReference type="InterPro" id="IPR029058">
    <property type="entry name" value="AB_hydrolase_fold"/>
</dbReference>
<gene>
    <name evidence="1" type="ORF">VPARA_62430</name>
</gene>
<reference evidence="1 2" key="1">
    <citation type="submission" date="2015-03" db="EMBL/GenBank/DDBJ databases">
        <title>Genome sequence of Variovorax paradoxus TBEA6.</title>
        <authorList>
            <person name="Poehlein A."/>
            <person name="Schuldes J."/>
            <person name="Wuebbeler J.H."/>
            <person name="Hiessl S."/>
            <person name="Steinbuechel A."/>
            <person name="Daniel R."/>
        </authorList>
    </citation>
    <scope>NUCLEOTIDE SEQUENCE [LARGE SCALE GENOMIC DNA]</scope>
    <source>
        <strain evidence="1 2">TBEA6</strain>
    </source>
</reference>
<accession>A0A0H2LQU9</accession>
<keyword evidence="1" id="KW-0378">Hydrolase</keyword>